<dbReference type="InterPro" id="IPR035437">
    <property type="entry name" value="SNase_OB-fold_sf"/>
</dbReference>
<dbReference type="Gene3D" id="2.40.50.90">
    <property type="match status" value="1"/>
</dbReference>
<dbReference type="RefSeq" id="WP_046504407.1">
    <property type="nucleotide sequence ID" value="NZ_LANI01000003.1"/>
</dbReference>
<dbReference type="Pfam" id="PF00565">
    <property type="entry name" value="SNase"/>
    <property type="match status" value="1"/>
</dbReference>
<dbReference type="EMBL" id="LANI01000003">
    <property type="protein sequence ID" value="KKJ78009.1"/>
    <property type="molecule type" value="Genomic_DNA"/>
</dbReference>
<dbReference type="OrthoDB" id="7618306at2"/>
<gene>
    <name evidence="2" type="ORF">WH95_06290</name>
</gene>
<evidence type="ECO:0000259" key="1">
    <source>
        <dbReference type="Pfam" id="PF00565"/>
    </source>
</evidence>
<dbReference type="InterPro" id="IPR016071">
    <property type="entry name" value="Staphylococal_nuclease_OB-fold"/>
</dbReference>
<dbReference type="STRING" id="1549748.WH95_06290"/>
<sequence length="274" mass="31535">MPGLKAFFSGFLCFFLFHYSWLAFSNKTLAQTATLPIAPQLDAPVKVTEITAEHHLILDDGTIVKLAGLLLPTQQDCTRLKVVCPLVEQLTHYLEKTLTNQQAFIAKSPRYFDRYDRLLAQVKSKEGNWIQKEILEQGFARTITTTANQTDLTPMLHIENQARYARQGIWQLEAFQVLQTDRLDSKTNRFQIIEGIVQTTANIRGTIYLNFGQDWRTDFTIKLEKNNQTAFTNKGADLLETVGRKIRIRGWLFWENGPMISLYTPKQLEYLSVE</sequence>
<dbReference type="SUPFAM" id="SSF50199">
    <property type="entry name" value="Staphylococcal nuclease"/>
    <property type="match status" value="1"/>
</dbReference>
<feature type="domain" description="TNase-like" evidence="1">
    <location>
        <begin position="88"/>
        <end position="171"/>
    </location>
</feature>
<evidence type="ECO:0000313" key="2">
    <source>
        <dbReference type="EMBL" id="KKJ78009.1"/>
    </source>
</evidence>
<accession>A0A0M2RC47</accession>
<protein>
    <recommendedName>
        <fullName evidence="1">TNase-like domain-containing protein</fullName>
    </recommendedName>
</protein>
<keyword evidence="3" id="KW-1185">Reference proteome</keyword>
<comment type="caution">
    <text evidence="2">The sequence shown here is derived from an EMBL/GenBank/DDBJ whole genome shotgun (WGS) entry which is preliminary data.</text>
</comment>
<name>A0A0M2RC47_9PROT</name>
<proteinExistence type="predicted"/>
<dbReference type="Proteomes" id="UP000034491">
    <property type="component" value="Unassembled WGS sequence"/>
</dbReference>
<reference evidence="2 3" key="1">
    <citation type="submission" date="2015-03" db="EMBL/GenBank/DDBJ databases">
        <title>Genome sequence of Kiloniella sp. P1-1, isolated from the gut microflora of Pacific white shrimp, Penaeus vannamei.</title>
        <authorList>
            <person name="Shao Z."/>
            <person name="Wang L."/>
            <person name="Li X."/>
        </authorList>
    </citation>
    <scope>NUCLEOTIDE SEQUENCE [LARGE SCALE GENOMIC DNA]</scope>
    <source>
        <strain evidence="2 3">P1-1</strain>
    </source>
</reference>
<dbReference type="AlphaFoldDB" id="A0A0M2RC47"/>
<evidence type="ECO:0000313" key="3">
    <source>
        <dbReference type="Proteomes" id="UP000034491"/>
    </source>
</evidence>
<organism evidence="2 3">
    <name type="scientific">Kiloniella litopenaei</name>
    <dbReference type="NCBI Taxonomy" id="1549748"/>
    <lineage>
        <taxon>Bacteria</taxon>
        <taxon>Pseudomonadati</taxon>
        <taxon>Pseudomonadota</taxon>
        <taxon>Alphaproteobacteria</taxon>
        <taxon>Rhodospirillales</taxon>
        <taxon>Kiloniellaceae</taxon>
        <taxon>Kiloniella</taxon>
    </lineage>
</organism>